<comment type="caution">
    <text evidence="1">The sequence shown here is derived from an EMBL/GenBank/DDBJ whole genome shotgun (WGS) entry which is preliminary data.</text>
</comment>
<sequence length="148" mass="17456">MGSYTTKISNTFKIPNIFEKIKQFRIRTSKIEAVMNELEKKRIYNLEDSDLIKERFFKQPAVAEVLSLTTTILEEKYASSLSYKIEIEYDWDDEDIVIMIPTKDHNPDIDDELFEISELMLKRFGTISNHVFVMSYIAAEERIENINM</sequence>
<reference evidence="1" key="1">
    <citation type="submission" date="2023-06" db="EMBL/GenBank/DDBJ databases">
        <title>Genome sequence of Methanosarcinaceae archaeon Ag5.</title>
        <authorList>
            <person name="Protasov E."/>
            <person name="Platt K."/>
            <person name="Poehlein A."/>
            <person name="Daniel R."/>
            <person name="Brune A."/>
        </authorList>
    </citation>
    <scope>NUCLEOTIDE SEQUENCE</scope>
    <source>
        <strain evidence="1">Ag5</strain>
    </source>
</reference>
<evidence type="ECO:0000313" key="1">
    <source>
        <dbReference type="EMBL" id="MDV0446500.1"/>
    </source>
</evidence>
<proteinExistence type="predicted"/>
<protein>
    <submittedName>
        <fullName evidence="1">Uncharacterized protein</fullName>
    </submittedName>
</protein>
<accession>A0AAE4SEN7</accession>
<name>A0AAE4SEN7_9EURY</name>
<dbReference type="RefSeq" id="WP_338098895.1">
    <property type="nucleotide sequence ID" value="NZ_JAWDKD010000007.1"/>
</dbReference>
<gene>
    <name evidence="1" type="ORF">MsAg5_03390</name>
</gene>
<keyword evidence="2" id="KW-1185">Reference proteome</keyword>
<dbReference type="EMBL" id="JAWDKD010000007">
    <property type="protein sequence ID" value="MDV0446500.1"/>
    <property type="molecule type" value="Genomic_DNA"/>
</dbReference>
<dbReference type="Proteomes" id="UP001271789">
    <property type="component" value="Unassembled WGS sequence"/>
</dbReference>
<dbReference type="AlphaFoldDB" id="A0AAE4SEN7"/>
<organism evidence="1 2">
    <name type="scientific">Methanolapillus africanus</name>
    <dbReference type="NCBI Taxonomy" id="3028297"/>
    <lineage>
        <taxon>Archaea</taxon>
        <taxon>Methanobacteriati</taxon>
        <taxon>Methanobacteriota</taxon>
        <taxon>Stenosarchaea group</taxon>
        <taxon>Methanomicrobia</taxon>
        <taxon>Methanosarcinales</taxon>
        <taxon>Methanosarcinaceae</taxon>
        <taxon>Methanolapillus</taxon>
    </lineage>
</organism>
<evidence type="ECO:0000313" key="2">
    <source>
        <dbReference type="Proteomes" id="UP001271789"/>
    </source>
</evidence>